<dbReference type="GO" id="GO:0022857">
    <property type="term" value="F:transmembrane transporter activity"/>
    <property type="evidence" value="ECO:0007669"/>
    <property type="project" value="InterPro"/>
</dbReference>
<evidence type="ECO:0000256" key="4">
    <source>
        <dbReference type="ARBA" id="ARBA00022692"/>
    </source>
</evidence>
<comment type="subcellular location">
    <subcellularLocation>
        <location evidence="1">Membrane</location>
        <topology evidence="1">Multi-pass membrane protein</topology>
    </subcellularLocation>
</comment>
<dbReference type="PANTHER" id="PTHR31806">
    <property type="entry name" value="PURINE-CYTOSINE PERMEASE FCY2-RELATED"/>
    <property type="match status" value="1"/>
</dbReference>
<keyword evidence="3 7" id="KW-0813">Transport</keyword>
<feature type="region of interest" description="Disordered" evidence="8">
    <location>
        <begin position="19"/>
        <end position="43"/>
    </location>
</feature>
<proteinExistence type="inferred from homology"/>
<evidence type="ECO:0000256" key="8">
    <source>
        <dbReference type="SAM" id="MobiDB-lite"/>
    </source>
</evidence>
<dbReference type="AlphaFoldDB" id="A0AAE0M1J9"/>
<feature type="compositionally biased region" description="Polar residues" evidence="8">
    <location>
        <begin position="20"/>
        <end position="31"/>
    </location>
</feature>
<reference evidence="10" key="1">
    <citation type="journal article" date="2023" name="Mol. Phylogenet. Evol.">
        <title>Genome-scale phylogeny and comparative genomics of the fungal order Sordariales.</title>
        <authorList>
            <person name="Hensen N."/>
            <person name="Bonometti L."/>
            <person name="Westerberg I."/>
            <person name="Brannstrom I.O."/>
            <person name="Guillou S."/>
            <person name="Cros-Aarteil S."/>
            <person name="Calhoun S."/>
            <person name="Haridas S."/>
            <person name="Kuo A."/>
            <person name="Mondo S."/>
            <person name="Pangilinan J."/>
            <person name="Riley R."/>
            <person name="LaButti K."/>
            <person name="Andreopoulos B."/>
            <person name="Lipzen A."/>
            <person name="Chen C."/>
            <person name="Yan M."/>
            <person name="Daum C."/>
            <person name="Ng V."/>
            <person name="Clum A."/>
            <person name="Steindorff A."/>
            <person name="Ohm R.A."/>
            <person name="Martin F."/>
            <person name="Silar P."/>
            <person name="Natvig D.O."/>
            <person name="Lalanne C."/>
            <person name="Gautier V."/>
            <person name="Ament-Velasquez S.L."/>
            <person name="Kruys A."/>
            <person name="Hutchinson M.I."/>
            <person name="Powell A.J."/>
            <person name="Barry K."/>
            <person name="Miller A.N."/>
            <person name="Grigoriev I.V."/>
            <person name="Debuchy R."/>
            <person name="Gladieux P."/>
            <person name="Hiltunen Thoren M."/>
            <person name="Johannesson H."/>
        </authorList>
    </citation>
    <scope>NUCLEOTIDE SEQUENCE</scope>
    <source>
        <strain evidence="10">CBS 118394</strain>
    </source>
</reference>
<evidence type="ECO:0000256" key="2">
    <source>
        <dbReference type="ARBA" id="ARBA00008974"/>
    </source>
</evidence>
<sequence length="510" mass="54215">MGATEKVANVDVATEKNHNGVITDSDSSVTGQPPPTPTRSAGGWRGVVDTIVKFGRVEVRGISPIPVHERTVTQTVNVFTLWACMNTNVLPITFGMLGPVYGLGLRDSALVILFFTLLTTCLPAYLSTLGPKTGMRQMIQARFSFGRYLVSVPVILNLATLVGFCTIMAVIGGQCLSAVGGGSVSPAVGIVIVSLLALLISFCGFSVLHIYERWAWIPALVSIVIAVGCGGKYLKDQAPLAAPATAPSVLSFGMIVASYMIPWACLASDFTTYLEPKTSSTLIFAYTYLGLALPTILLMVLGAAIGGATPSVPAWEEGYNAYLVGGVMDAMLSPAGGFGKFITVVLSFTLLGNIAATSYSVTLNFQILAPVFKKVPRYAFSILTTIVVIPVGIRAAADFFLSLEYFIAMIGYWSAAFLGVVLVEHFWFRRGDCASYDIAVWDDASLLPPGVAALAAAVCSFGLVIPSMAQVWWTGPIAETTGDIGFELAFVVTAVLYVPFRMVEKRISGR</sequence>
<keyword evidence="4 9" id="KW-0812">Transmembrane</keyword>
<dbReference type="Pfam" id="PF02133">
    <property type="entry name" value="Transp_cyt_pur"/>
    <property type="match status" value="1"/>
</dbReference>
<feature type="transmembrane region" description="Helical" evidence="9">
    <location>
        <begin position="78"/>
        <end position="97"/>
    </location>
</feature>
<dbReference type="PIRSF" id="PIRSF002744">
    <property type="entry name" value="Pur-cyt_permease"/>
    <property type="match status" value="1"/>
</dbReference>
<dbReference type="InterPro" id="IPR001248">
    <property type="entry name" value="Pur-cyt_permease"/>
</dbReference>
<feature type="transmembrane region" description="Helical" evidence="9">
    <location>
        <begin position="282"/>
        <end position="305"/>
    </location>
</feature>
<gene>
    <name evidence="10" type="ORF">B0H66DRAFT_347767</name>
</gene>
<dbReference type="Gene3D" id="1.10.4160.10">
    <property type="entry name" value="Hydantoin permease"/>
    <property type="match status" value="1"/>
</dbReference>
<dbReference type="PANTHER" id="PTHR31806:SF5">
    <property type="entry name" value="PURINE-CYTOSINE PERMEASE FCY21"/>
    <property type="match status" value="1"/>
</dbReference>
<comment type="similarity">
    <text evidence="2 7">Belongs to the purine-cytosine permease (2.A.39) family.</text>
</comment>
<dbReference type="EMBL" id="JAUEDM010000006">
    <property type="protein sequence ID" value="KAK3315635.1"/>
    <property type="molecule type" value="Genomic_DNA"/>
</dbReference>
<evidence type="ECO:0000256" key="5">
    <source>
        <dbReference type="ARBA" id="ARBA00022989"/>
    </source>
</evidence>
<keyword evidence="5 9" id="KW-1133">Transmembrane helix</keyword>
<accession>A0AAE0M1J9</accession>
<feature type="transmembrane region" description="Helical" evidence="9">
    <location>
        <begin position="148"/>
        <end position="172"/>
    </location>
</feature>
<reference evidence="10" key="2">
    <citation type="submission" date="2023-06" db="EMBL/GenBank/DDBJ databases">
        <authorList>
            <consortium name="Lawrence Berkeley National Laboratory"/>
            <person name="Haridas S."/>
            <person name="Hensen N."/>
            <person name="Bonometti L."/>
            <person name="Westerberg I."/>
            <person name="Brannstrom I.O."/>
            <person name="Guillou S."/>
            <person name="Cros-Aarteil S."/>
            <person name="Calhoun S."/>
            <person name="Kuo A."/>
            <person name="Mondo S."/>
            <person name="Pangilinan J."/>
            <person name="Riley R."/>
            <person name="Labutti K."/>
            <person name="Andreopoulos B."/>
            <person name="Lipzen A."/>
            <person name="Chen C."/>
            <person name="Yanf M."/>
            <person name="Daum C."/>
            <person name="Ng V."/>
            <person name="Clum A."/>
            <person name="Steindorff A."/>
            <person name="Ohm R."/>
            <person name="Martin F."/>
            <person name="Silar P."/>
            <person name="Natvig D."/>
            <person name="Lalanne C."/>
            <person name="Gautier V."/>
            <person name="Ament-Velasquez S.L."/>
            <person name="Kruys A."/>
            <person name="Hutchinson M.I."/>
            <person name="Powell A.J."/>
            <person name="Barry K."/>
            <person name="Miller A.N."/>
            <person name="Grigoriev I.V."/>
            <person name="Debuchy R."/>
            <person name="Gladieux P."/>
            <person name="Thoren M.H."/>
            <person name="Johannesson H."/>
        </authorList>
    </citation>
    <scope>NUCLEOTIDE SEQUENCE</scope>
    <source>
        <strain evidence="10">CBS 118394</strain>
    </source>
</reference>
<dbReference type="InterPro" id="IPR026030">
    <property type="entry name" value="Pur-cyt_permease_Fcy2/21/22"/>
</dbReference>
<evidence type="ECO:0000313" key="11">
    <source>
        <dbReference type="Proteomes" id="UP001283341"/>
    </source>
</evidence>
<evidence type="ECO:0000256" key="9">
    <source>
        <dbReference type="SAM" id="Phobius"/>
    </source>
</evidence>
<feature type="transmembrane region" description="Helical" evidence="9">
    <location>
        <begin position="109"/>
        <end position="127"/>
    </location>
</feature>
<evidence type="ECO:0000256" key="6">
    <source>
        <dbReference type="ARBA" id="ARBA00023136"/>
    </source>
</evidence>
<comment type="caution">
    <text evidence="10">The sequence shown here is derived from an EMBL/GenBank/DDBJ whole genome shotgun (WGS) entry which is preliminary data.</text>
</comment>
<feature type="transmembrane region" description="Helical" evidence="9">
    <location>
        <begin position="449"/>
        <end position="472"/>
    </location>
</feature>
<feature type="transmembrane region" description="Helical" evidence="9">
    <location>
        <begin position="240"/>
        <end position="261"/>
    </location>
</feature>
<name>A0AAE0M1J9_9PEZI</name>
<keyword evidence="6 7" id="KW-0472">Membrane</keyword>
<organism evidence="10 11">
    <name type="scientific">Apodospora peruviana</name>
    <dbReference type="NCBI Taxonomy" id="516989"/>
    <lineage>
        <taxon>Eukaryota</taxon>
        <taxon>Fungi</taxon>
        <taxon>Dikarya</taxon>
        <taxon>Ascomycota</taxon>
        <taxon>Pezizomycotina</taxon>
        <taxon>Sordariomycetes</taxon>
        <taxon>Sordariomycetidae</taxon>
        <taxon>Sordariales</taxon>
        <taxon>Lasiosphaeriaceae</taxon>
        <taxon>Apodospora</taxon>
    </lineage>
</organism>
<evidence type="ECO:0000256" key="7">
    <source>
        <dbReference type="PIRNR" id="PIRNR002744"/>
    </source>
</evidence>
<dbReference type="GO" id="GO:0005886">
    <property type="term" value="C:plasma membrane"/>
    <property type="evidence" value="ECO:0007669"/>
    <property type="project" value="TreeGrafter"/>
</dbReference>
<evidence type="ECO:0000313" key="10">
    <source>
        <dbReference type="EMBL" id="KAK3315635.1"/>
    </source>
</evidence>
<protein>
    <submittedName>
        <fullName evidence="10">Permease for cytosine/purines, uracil, thiamine, allantoin-domain-containing protein</fullName>
    </submittedName>
</protein>
<feature type="transmembrane region" description="Helical" evidence="9">
    <location>
        <begin position="484"/>
        <end position="503"/>
    </location>
</feature>
<evidence type="ECO:0000256" key="3">
    <source>
        <dbReference type="ARBA" id="ARBA00022448"/>
    </source>
</evidence>
<feature type="transmembrane region" description="Helical" evidence="9">
    <location>
        <begin position="215"/>
        <end position="234"/>
    </location>
</feature>
<feature type="transmembrane region" description="Helical" evidence="9">
    <location>
        <begin position="341"/>
        <end position="363"/>
    </location>
</feature>
<keyword evidence="11" id="KW-1185">Reference proteome</keyword>
<dbReference type="Proteomes" id="UP001283341">
    <property type="component" value="Unassembled WGS sequence"/>
</dbReference>
<evidence type="ECO:0000256" key="1">
    <source>
        <dbReference type="ARBA" id="ARBA00004141"/>
    </source>
</evidence>
<feature type="transmembrane region" description="Helical" evidence="9">
    <location>
        <begin position="375"/>
        <end position="393"/>
    </location>
</feature>
<feature type="transmembrane region" description="Helical" evidence="9">
    <location>
        <begin position="184"/>
        <end position="208"/>
    </location>
</feature>
<feature type="transmembrane region" description="Helical" evidence="9">
    <location>
        <begin position="405"/>
        <end position="428"/>
    </location>
</feature>